<proteinExistence type="predicted"/>
<dbReference type="AlphaFoldDB" id="A0A922MCU3"/>
<name>A0A922MCU3_SPOEX</name>
<sequence length="250" mass="28491">MEFQNITLRKNKTTANESLNLSFLSTTSDYLAKSLPDLSTGHLFNEDIERYKEEIGKLKEQLEIAHLEIENLTIVNNNLQRLFCEQKQKNEQLKQICTNSPSTLKKTNSISKQKACKKLQRRTSNLNMSCTDLDLISDCEVDPITTDGAGSRSELKLKTYVQNLPRSSEMSQDGAKQQITQEIPRTCSMQQIDIDKVKETTEIRPQVMNPIFGCITITYVVFSPDKMKNAVVFVFLLINPWTAGPFKFVI</sequence>
<gene>
    <name evidence="1" type="ORF">HF086_016630</name>
</gene>
<dbReference type="EMBL" id="JACEFF010000605">
    <property type="protein sequence ID" value="KAH9634542.1"/>
    <property type="molecule type" value="Genomic_DNA"/>
</dbReference>
<evidence type="ECO:0000313" key="1">
    <source>
        <dbReference type="EMBL" id="KAH9634542.1"/>
    </source>
</evidence>
<organism evidence="1 2">
    <name type="scientific">Spodoptera exigua</name>
    <name type="common">Beet armyworm</name>
    <name type="synonym">Noctua fulgens</name>
    <dbReference type="NCBI Taxonomy" id="7107"/>
    <lineage>
        <taxon>Eukaryota</taxon>
        <taxon>Metazoa</taxon>
        <taxon>Ecdysozoa</taxon>
        <taxon>Arthropoda</taxon>
        <taxon>Hexapoda</taxon>
        <taxon>Insecta</taxon>
        <taxon>Pterygota</taxon>
        <taxon>Neoptera</taxon>
        <taxon>Endopterygota</taxon>
        <taxon>Lepidoptera</taxon>
        <taxon>Glossata</taxon>
        <taxon>Ditrysia</taxon>
        <taxon>Noctuoidea</taxon>
        <taxon>Noctuidae</taxon>
        <taxon>Amphipyrinae</taxon>
        <taxon>Spodoptera</taxon>
    </lineage>
</organism>
<evidence type="ECO:0000313" key="2">
    <source>
        <dbReference type="Proteomes" id="UP000814243"/>
    </source>
</evidence>
<protein>
    <submittedName>
        <fullName evidence="1">Uncharacterized protein</fullName>
    </submittedName>
</protein>
<dbReference type="Proteomes" id="UP000814243">
    <property type="component" value="Unassembled WGS sequence"/>
</dbReference>
<comment type="caution">
    <text evidence="1">The sequence shown here is derived from an EMBL/GenBank/DDBJ whole genome shotgun (WGS) entry which is preliminary data.</text>
</comment>
<reference evidence="1" key="1">
    <citation type="journal article" date="2021" name="G3 (Bethesda)">
        <title>Genome and transcriptome analysis of the beet armyworm Spodoptera exigua reveals targets for pest control. .</title>
        <authorList>
            <person name="Simon S."/>
            <person name="Breeschoten T."/>
            <person name="Jansen H.J."/>
            <person name="Dirks R.P."/>
            <person name="Schranz M.E."/>
            <person name="Ros V.I.D."/>
        </authorList>
    </citation>
    <scope>NUCLEOTIDE SEQUENCE</scope>
    <source>
        <strain evidence="1">TB_SE_WUR_2020</strain>
    </source>
</reference>
<accession>A0A922MCU3</accession>